<dbReference type="GO" id="GO:0008168">
    <property type="term" value="F:methyltransferase activity"/>
    <property type="evidence" value="ECO:0007669"/>
    <property type="project" value="UniProtKB-KW"/>
</dbReference>
<dbReference type="RefSeq" id="WP_344536360.1">
    <property type="nucleotide sequence ID" value="NZ_BAAATM010000008.1"/>
</dbReference>
<dbReference type="CDD" id="cd02440">
    <property type="entry name" value="AdoMet_MTases"/>
    <property type="match status" value="1"/>
</dbReference>
<dbReference type="InterPro" id="IPR029063">
    <property type="entry name" value="SAM-dependent_MTases_sf"/>
</dbReference>
<dbReference type="Proteomes" id="UP001501095">
    <property type="component" value="Unassembled WGS sequence"/>
</dbReference>
<dbReference type="PANTHER" id="PTHR43861:SF1">
    <property type="entry name" value="TRANS-ACONITATE 2-METHYLTRANSFERASE"/>
    <property type="match status" value="1"/>
</dbReference>
<accession>A0ABN3NRJ7</accession>
<reference evidence="3" key="1">
    <citation type="journal article" date="2019" name="Int. J. Syst. Evol. Microbiol.">
        <title>The Global Catalogue of Microorganisms (GCM) 10K type strain sequencing project: providing services to taxonomists for standard genome sequencing and annotation.</title>
        <authorList>
            <consortium name="The Broad Institute Genomics Platform"/>
            <consortium name="The Broad Institute Genome Sequencing Center for Infectious Disease"/>
            <person name="Wu L."/>
            <person name="Ma J."/>
        </authorList>
    </citation>
    <scope>NUCLEOTIDE SEQUENCE [LARGE SCALE GENOMIC DNA]</scope>
    <source>
        <strain evidence="3">JCM 6924</strain>
    </source>
</reference>
<keyword evidence="2" id="KW-0489">Methyltransferase</keyword>
<dbReference type="Gene3D" id="3.40.50.150">
    <property type="entry name" value="Vaccinia Virus protein VP39"/>
    <property type="match status" value="1"/>
</dbReference>
<comment type="caution">
    <text evidence="2">The sequence shown here is derived from an EMBL/GenBank/DDBJ whole genome shotgun (WGS) entry which is preliminary data.</text>
</comment>
<proteinExistence type="predicted"/>
<dbReference type="EMBL" id="BAAATM010000008">
    <property type="protein sequence ID" value="GAA2529526.1"/>
    <property type="molecule type" value="Genomic_DNA"/>
</dbReference>
<dbReference type="GO" id="GO:0032259">
    <property type="term" value="P:methylation"/>
    <property type="evidence" value="ECO:0007669"/>
    <property type="project" value="UniProtKB-KW"/>
</dbReference>
<protein>
    <submittedName>
        <fullName evidence="2">Class I SAM-dependent methyltransferase</fullName>
    </submittedName>
</protein>
<organism evidence="2 3">
    <name type="scientific">Streptomyces levis</name>
    <dbReference type="NCBI Taxonomy" id="285566"/>
    <lineage>
        <taxon>Bacteria</taxon>
        <taxon>Bacillati</taxon>
        <taxon>Actinomycetota</taxon>
        <taxon>Actinomycetes</taxon>
        <taxon>Kitasatosporales</taxon>
        <taxon>Streptomycetaceae</taxon>
        <taxon>Streptomyces</taxon>
    </lineage>
</organism>
<keyword evidence="3" id="KW-1185">Reference proteome</keyword>
<name>A0ABN3NRJ7_9ACTN</name>
<dbReference type="SUPFAM" id="SSF53335">
    <property type="entry name" value="S-adenosyl-L-methionine-dependent methyltransferases"/>
    <property type="match status" value="1"/>
</dbReference>
<dbReference type="PANTHER" id="PTHR43861">
    <property type="entry name" value="TRANS-ACONITATE 2-METHYLTRANSFERASE-RELATED"/>
    <property type="match status" value="1"/>
</dbReference>
<evidence type="ECO:0000313" key="3">
    <source>
        <dbReference type="Proteomes" id="UP001501095"/>
    </source>
</evidence>
<evidence type="ECO:0000313" key="2">
    <source>
        <dbReference type="EMBL" id="GAA2529526.1"/>
    </source>
</evidence>
<gene>
    <name evidence="2" type="ORF">GCM10010423_25610</name>
</gene>
<sequence length="269" mass="28598">MTLLRDHDLARAFDHASRTYDRLTALNPGYRTDLLRSARRLRLPRDGAGLHVLDLGCGTGASTRALLRAAPQARVTAVDASSGMLRQALAKPWPDSVRFLHLSAEELTTVGVGPFDAVFAAYLFRNVSDPDAVLHSVRTLLRPGGRLAVHEYSLGGSPAHRALWTAVCGGVVVPAGTLTGDRALYRHLYRSVLDFDTASAFTARLTRAGFSDARALPLAGWQTGITHTFVARHGAAAAVEGALARDGSTPAVEDTLARDGSAPAVEGTR</sequence>
<dbReference type="Pfam" id="PF01209">
    <property type="entry name" value="Ubie_methyltran"/>
    <property type="match status" value="1"/>
</dbReference>
<evidence type="ECO:0000256" key="1">
    <source>
        <dbReference type="SAM" id="MobiDB-lite"/>
    </source>
</evidence>
<keyword evidence="2" id="KW-0808">Transferase</keyword>
<feature type="region of interest" description="Disordered" evidence="1">
    <location>
        <begin position="250"/>
        <end position="269"/>
    </location>
</feature>